<dbReference type="InterPro" id="IPR006694">
    <property type="entry name" value="Fatty_acid_hydroxylase"/>
</dbReference>
<keyword evidence="3" id="KW-1185">Reference proteome</keyword>
<accession>A0A9X2B6A9</accession>
<feature type="domain" description="Fatty acid hydroxylase" evidence="1">
    <location>
        <begin position="1"/>
        <end position="126"/>
    </location>
</feature>
<evidence type="ECO:0000313" key="3">
    <source>
        <dbReference type="Proteomes" id="UP001139701"/>
    </source>
</evidence>
<organism evidence="2 3">
    <name type="scientific">Acinetobacter sedimenti</name>
    <dbReference type="NCBI Taxonomy" id="2919922"/>
    <lineage>
        <taxon>Bacteria</taxon>
        <taxon>Pseudomonadati</taxon>
        <taxon>Pseudomonadota</taxon>
        <taxon>Gammaproteobacteria</taxon>
        <taxon>Moraxellales</taxon>
        <taxon>Moraxellaceae</taxon>
        <taxon>Acinetobacter</taxon>
    </lineage>
</organism>
<dbReference type="GO" id="GO:0008610">
    <property type="term" value="P:lipid biosynthetic process"/>
    <property type="evidence" value="ECO:0007669"/>
    <property type="project" value="InterPro"/>
</dbReference>
<comment type="caution">
    <text evidence="2">The sequence shown here is derived from an EMBL/GenBank/DDBJ whole genome shotgun (WGS) entry which is preliminary data.</text>
</comment>
<proteinExistence type="predicted"/>
<evidence type="ECO:0000313" key="2">
    <source>
        <dbReference type="EMBL" id="MCJ8146706.1"/>
    </source>
</evidence>
<dbReference type="GO" id="GO:0005506">
    <property type="term" value="F:iron ion binding"/>
    <property type="evidence" value="ECO:0007669"/>
    <property type="project" value="InterPro"/>
</dbReference>
<dbReference type="EMBL" id="JAKUML010000009">
    <property type="protein sequence ID" value="MCJ8146706.1"/>
    <property type="molecule type" value="Genomic_DNA"/>
</dbReference>
<dbReference type="GO" id="GO:0016491">
    <property type="term" value="F:oxidoreductase activity"/>
    <property type="evidence" value="ECO:0007669"/>
    <property type="project" value="InterPro"/>
</dbReference>
<dbReference type="AlphaFoldDB" id="A0A9X2B6A9"/>
<dbReference type="Proteomes" id="UP001139701">
    <property type="component" value="Unassembled WGS sequence"/>
</dbReference>
<dbReference type="Pfam" id="PF04116">
    <property type="entry name" value="FA_hydroxylase"/>
    <property type="match status" value="1"/>
</dbReference>
<protein>
    <submittedName>
        <fullName evidence="2">Sterol desaturase family protein</fullName>
    </submittedName>
</protein>
<gene>
    <name evidence="2" type="ORF">MKI79_07305</name>
</gene>
<sequence>MDFGLWYMHWLSHKKQFLWKLHALHHSPERLYWLNGERRHPLSALLMAGPGILCVTLMGAPANVIGASMGLTAIHLAFQHANLDNSLGIFKHLFGVAEIHGWYHKHGFGRKNLSEFLMIWDHLFGTYHYEPQPVNTGQVGLRTTMPKTYLKQLFGHFQAKN</sequence>
<evidence type="ECO:0000259" key="1">
    <source>
        <dbReference type="Pfam" id="PF04116"/>
    </source>
</evidence>
<name>A0A9X2B6A9_9GAMM</name>
<reference evidence="2" key="1">
    <citation type="submission" date="2022-02" db="EMBL/GenBank/DDBJ databases">
        <title>Acinetobacter A3.8 sp. nov., isolated from Sediment (Zhairuo Island).</title>
        <authorList>
            <person name="Zheng K."/>
        </authorList>
    </citation>
    <scope>NUCLEOTIDE SEQUENCE</scope>
    <source>
        <strain evidence="2">A3.8</strain>
    </source>
</reference>